<dbReference type="InterPro" id="IPR027417">
    <property type="entry name" value="P-loop_NTPase"/>
</dbReference>
<feature type="region of interest" description="Disordered" evidence="13">
    <location>
        <begin position="498"/>
        <end position="531"/>
    </location>
</feature>
<dbReference type="InterPro" id="IPR047149">
    <property type="entry name" value="KIF11-like"/>
</dbReference>
<keyword evidence="7 12" id="KW-0175">Coiled coil</keyword>
<evidence type="ECO:0000256" key="6">
    <source>
        <dbReference type="ARBA" id="ARBA00022840"/>
    </source>
</evidence>
<evidence type="ECO:0000256" key="9">
    <source>
        <dbReference type="ARBA" id="ARBA00023212"/>
    </source>
</evidence>
<keyword evidence="16" id="KW-1185">Reference proteome</keyword>
<keyword evidence="3" id="KW-0597">Phosphoprotein</keyword>
<dbReference type="InterPro" id="IPR019821">
    <property type="entry name" value="Kinesin_motor_CS"/>
</dbReference>
<feature type="coiled-coil region" evidence="12">
    <location>
        <begin position="791"/>
        <end position="888"/>
    </location>
</feature>
<dbReference type="Proteomes" id="UP001158576">
    <property type="component" value="Chromosome 1"/>
</dbReference>
<evidence type="ECO:0000256" key="5">
    <source>
        <dbReference type="ARBA" id="ARBA00022741"/>
    </source>
</evidence>
<keyword evidence="5 10" id="KW-0547">Nucleotide-binding</keyword>
<feature type="coiled-coil region" evidence="12">
    <location>
        <begin position="591"/>
        <end position="720"/>
    </location>
</feature>
<comment type="subcellular location">
    <subcellularLocation>
        <location evidence="1">Cytoplasm</location>
        <location evidence="1">Cytoskeleton</location>
        <location evidence="1">Spindle</location>
    </subcellularLocation>
</comment>
<keyword evidence="6 10" id="KW-0067">ATP-binding</keyword>
<evidence type="ECO:0000256" key="11">
    <source>
        <dbReference type="RuleBase" id="RU000394"/>
    </source>
</evidence>
<evidence type="ECO:0000256" key="4">
    <source>
        <dbReference type="ARBA" id="ARBA00022701"/>
    </source>
</evidence>
<dbReference type="Pfam" id="PF00225">
    <property type="entry name" value="Kinesin"/>
    <property type="match status" value="1"/>
</dbReference>
<evidence type="ECO:0000256" key="10">
    <source>
        <dbReference type="PROSITE-ProRule" id="PRU00283"/>
    </source>
</evidence>
<dbReference type="PANTHER" id="PTHR47970">
    <property type="entry name" value="KINESIN-LIKE PROTEIN KIF11"/>
    <property type="match status" value="1"/>
</dbReference>
<keyword evidence="2" id="KW-0963">Cytoplasm</keyword>
<feature type="compositionally biased region" description="Polar residues" evidence="13">
    <location>
        <begin position="498"/>
        <end position="510"/>
    </location>
</feature>
<evidence type="ECO:0000256" key="7">
    <source>
        <dbReference type="ARBA" id="ARBA00023054"/>
    </source>
</evidence>
<evidence type="ECO:0000259" key="14">
    <source>
        <dbReference type="PROSITE" id="PS50067"/>
    </source>
</evidence>
<keyword evidence="4 11" id="KW-0493">Microtubule</keyword>
<keyword evidence="9" id="KW-0206">Cytoskeleton</keyword>
<evidence type="ECO:0000256" key="12">
    <source>
        <dbReference type="SAM" id="Coils"/>
    </source>
</evidence>
<feature type="compositionally biased region" description="Low complexity" evidence="13">
    <location>
        <begin position="511"/>
        <end position="525"/>
    </location>
</feature>
<proteinExistence type="inferred from homology"/>
<keyword evidence="8 10" id="KW-0505">Motor protein</keyword>
<dbReference type="PROSITE" id="PS50067">
    <property type="entry name" value="KINESIN_MOTOR_2"/>
    <property type="match status" value="1"/>
</dbReference>
<reference evidence="15 16" key="1">
    <citation type="submission" date="2021-04" db="EMBL/GenBank/DDBJ databases">
        <authorList>
            <person name="Bliznina A."/>
        </authorList>
    </citation>
    <scope>NUCLEOTIDE SEQUENCE [LARGE SCALE GENOMIC DNA]</scope>
</reference>
<sequence>MATSVIELTKKRLFAQKRNEKVKRRSVLAAGIVDGDTASDALETVLRIRPASSPREVSDGFLQIDSSTHVTIRHPTRPGHGEQFGFNTVVPISTTQREMYSHSGAKLVRAALDGQNCCLFTYGASGSGKTFTMMGGPGEDAGVLARTMESLFAMLDGKMYGSTDIRPTGSSYISRVGITEEKQANAFKDEVLERVNDGECQSGDWNSRRRSSILRLNPELLKPGNAPEPLKEPIDDDSEFLVFASFVEVYNERIHDLLVPVDGSSKRAELRIRQDAKGPFVGGVHQVQISSAHEAYKVIDAGRRNLNVAATRLNEESSRSHCLFIVKIARRLTAHRWGVSQICFCDLAGAERSKNIGGDAKRLGESKTINKSLMQLGIVIEELRNNQKNPGSVAVSFRNSKLTRLMQSYLTGNSKTIIIVTVSQNEKFAEETLNSLKFAASAKTVSLGRDRHGFKDMTKMNMSTIHDTQMNASVMFKTMSGSTIDQYNVTRGNESAYYSRQPVASQEDTISSSETPVSSLTSVPSGPASGSFDEDYRKWTKLDLIDDLIYYRERERELVASVLAMKNAWKDDEKLMNEERMDFDIQKNNWKVDLHNERARLRNEYNSSTEKLFREMKILKKSLKESKEEVARIEAARVESKIEFEEKLKGTDAISTENEELKSELKVLQMKNQNLEAAAKDNDSKLEKQLAETRKLRSSLAQLELKLAEKEDELLTVKTTRMSIDPLDSNDTIDFANFNPPKARSSILPVASSTRTQLNSTADLMSNIMEDMSKTPEALQSFSDKPDSDDKVELYRQIQDLNRQLREAKKEATESAEQKQSNHNEALLHQIKEAANKEAELNSKINALELEKEVLKKRSDRCLLRKEKENLERDNEVLQSKVTKLENLLASGNIENLMAPPSTPSKKFKNTTDNLDPVVEELEKPKRATTRSQRRLSDSTNQVAPKRNLRSRK</sequence>
<evidence type="ECO:0000256" key="3">
    <source>
        <dbReference type="ARBA" id="ARBA00022553"/>
    </source>
</evidence>
<feature type="binding site" evidence="10">
    <location>
        <begin position="123"/>
        <end position="130"/>
    </location>
    <ligand>
        <name>ATP</name>
        <dbReference type="ChEBI" id="CHEBI:30616"/>
    </ligand>
</feature>
<evidence type="ECO:0000256" key="1">
    <source>
        <dbReference type="ARBA" id="ARBA00004186"/>
    </source>
</evidence>
<dbReference type="SUPFAM" id="SSF52540">
    <property type="entry name" value="P-loop containing nucleoside triphosphate hydrolases"/>
    <property type="match status" value="1"/>
</dbReference>
<accession>A0ABN7SUC1</accession>
<dbReference type="PROSITE" id="PS00411">
    <property type="entry name" value="KINESIN_MOTOR_1"/>
    <property type="match status" value="1"/>
</dbReference>
<dbReference type="SMART" id="SM00129">
    <property type="entry name" value="KISc"/>
    <property type="match status" value="1"/>
</dbReference>
<dbReference type="InterPro" id="IPR036961">
    <property type="entry name" value="Kinesin_motor_dom_sf"/>
</dbReference>
<dbReference type="PANTHER" id="PTHR47970:SF29">
    <property type="entry name" value="KINESIN FAMILY MEMBER 20B"/>
    <property type="match status" value="1"/>
</dbReference>
<feature type="domain" description="Kinesin motor" evidence="14">
    <location>
        <begin position="41"/>
        <end position="445"/>
    </location>
</feature>
<evidence type="ECO:0000256" key="2">
    <source>
        <dbReference type="ARBA" id="ARBA00022490"/>
    </source>
</evidence>
<organism evidence="15 16">
    <name type="scientific">Oikopleura dioica</name>
    <name type="common">Tunicate</name>
    <dbReference type="NCBI Taxonomy" id="34765"/>
    <lineage>
        <taxon>Eukaryota</taxon>
        <taxon>Metazoa</taxon>
        <taxon>Chordata</taxon>
        <taxon>Tunicata</taxon>
        <taxon>Appendicularia</taxon>
        <taxon>Copelata</taxon>
        <taxon>Oikopleuridae</taxon>
        <taxon>Oikopleura</taxon>
    </lineage>
</organism>
<protein>
    <recommendedName>
        <fullName evidence="11">Kinesin-like protein</fullName>
    </recommendedName>
</protein>
<dbReference type="PRINTS" id="PR00380">
    <property type="entry name" value="KINESINHEAVY"/>
</dbReference>
<evidence type="ECO:0000313" key="15">
    <source>
        <dbReference type="EMBL" id="CAG5105063.1"/>
    </source>
</evidence>
<evidence type="ECO:0000256" key="8">
    <source>
        <dbReference type="ARBA" id="ARBA00023175"/>
    </source>
</evidence>
<feature type="region of interest" description="Disordered" evidence="13">
    <location>
        <begin position="893"/>
        <end position="953"/>
    </location>
</feature>
<gene>
    <name evidence="15" type="ORF">OKIOD_LOCUS10565</name>
</gene>
<evidence type="ECO:0000256" key="13">
    <source>
        <dbReference type="SAM" id="MobiDB-lite"/>
    </source>
</evidence>
<comment type="similarity">
    <text evidence="10 11">Belongs to the TRAFAC class myosin-kinesin ATPase superfamily. Kinesin family.</text>
</comment>
<evidence type="ECO:0000313" key="16">
    <source>
        <dbReference type="Proteomes" id="UP001158576"/>
    </source>
</evidence>
<dbReference type="Gene3D" id="3.40.850.10">
    <property type="entry name" value="Kinesin motor domain"/>
    <property type="match status" value="1"/>
</dbReference>
<dbReference type="CDD" id="cd00106">
    <property type="entry name" value="KISc"/>
    <property type="match status" value="1"/>
</dbReference>
<name>A0ABN7SUC1_OIKDI</name>
<dbReference type="EMBL" id="OU015566">
    <property type="protein sequence ID" value="CAG5105063.1"/>
    <property type="molecule type" value="Genomic_DNA"/>
</dbReference>
<dbReference type="InterPro" id="IPR001752">
    <property type="entry name" value="Kinesin_motor_dom"/>
</dbReference>